<feature type="region of interest" description="Disordered" evidence="1">
    <location>
        <begin position="68"/>
        <end position="109"/>
    </location>
</feature>
<keyword evidence="2" id="KW-0732">Signal</keyword>
<dbReference type="Proteomes" id="UP000530403">
    <property type="component" value="Unassembled WGS sequence"/>
</dbReference>
<comment type="caution">
    <text evidence="3">The sequence shown here is derived from an EMBL/GenBank/DDBJ whole genome shotgun (WGS) entry which is preliminary data.</text>
</comment>
<reference evidence="3 4" key="1">
    <citation type="submission" date="2020-07" db="EMBL/GenBank/DDBJ databases">
        <title>Sequencing the genomes of 1000 actinobacteria strains.</title>
        <authorList>
            <person name="Klenk H.-P."/>
        </authorList>
    </citation>
    <scope>NUCLEOTIDE SEQUENCE [LARGE SCALE GENOMIC DNA]</scope>
    <source>
        <strain evidence="3 4">DSM 41455</strain>
    </source>
</reference>
<feature type="chain" id="PRO_5039260402" description="Secreted protein" evidence="2">
    <location>
        <begin position="23"/>
        <end position="293"/>
    </location>
</feature>
<proteinExistence type="predicted"/>
<sequence length="293" mass="30268">MVGRRGCGPAPLIRFVARFLFAAGVVVLADTDPAGVSRCGCLGSEERRRVRGAGRACLEGGGGGHRCPPLSIRGAAHPPPHDRAPASPADRHRSVTESGTTPTSSMRHPWPVITVHGKAPQGSSHLTAKRRHPLCALTLGTAVTLAQAKAGAKTNETTHFGPCGHHCTRSAPSSPSSAVLGLGGHLVAGRGPECPLRHPDENNPPPPTTRPGSGRGGTPAGHGRRRVPLDPNLLHRGRPRRDCPSVCPPGLPVYIAAAPRSASARTAKGSELSPAPTLIKAPTRRMRSAGTGP</sequence>
<accession>A0A7Y9KRR1</accession>
<protein>
    <recommendedName>
        <fullName evidence="5">Secreted protein</fullName>
    </recommendedName>
</protein>
<feature type="region of interest" description="Disordered" evidence="1">
    <location>
        <begin position="260"/>
        <end position="293"/>
    </location>
</feature>
<name>A0A7Y9KRR1_9ACTN</name>
<evidence type="ECO:0000313" key="3">
    <source>
        <dbReference type="EMBL" id="NYE39026.1"/>
    </source>
</evidence>
<gene>
    <name evidence="3" type="ORF">HEB29_000037</name>
</gene>
<evidence type="ECO:0008006" key="5">
    <source>
        <dbReference type="Google" id="ProtNLM"/>
    </source>
</evidence>
<feature type="signal peptide" evidence="2">
    <location>
        <begin position="1"/>
        <end position="22"/>
    </location>
</feature>
<dbReference type="EMBL" id="JACCCF010000001">
    <property type="protein sequence ID" value="NYE39026.1"/>
    <property type="molecule type" value="Genomic_DNA"/>
</dbReference>
<feature type="compositionally biased region" description="Polar residues" evidence="1">
    <location>
        <begin position="96"/>
        <end position="106"/>
    </location>
</feature>
<evidence type="ECO:0000256" key="1">
    <source>
        <dbReference type="SAM" id="MobiDB-lite"/>
    </source>
</evidence>
<evidence type="ECO:0000256" key="2">
    <source>
        <dbReference type="SAM" id="SignalP"/>
    </source>
</evidence>
<dbReference type="AlphaFoldDB" id="A0A7Y9KRR1"/>
<feature type="region of interest" description="Disordered" evidence="1">
    <location>
        <begin position="168"/>
        <end position="242"/>
    </location>
</feature>
<feature type="compositionally biased region" description="Basic and acidic residues" evidence="1">
    <location>
        <begin position="79"/>
        <end position="95"/>
    </location>
</feature>
<organism evidence="3 4">
    <name type="scientific">Streptomyces fulvorobeus</name>
    <dbReference type="NCBI Taxonomy" id="284028"/>
    <lineage>
        <taxon>Bacteria</taxon>
        <taxon>Bacillati</taxon>
        <taxon>Actinomycetota</taxon>
        <taxon>Actinomycetes</taxon>
        <taxon>Kitasatosporales</taxon>
        <taxon>Streptomycetaceae</taxon>
        <taxon>Streptomyces</taxon>
    </lineage>
</organism>
<evidence type="ECO:0000313" key="4">
    <source>
        <dbReference type="Proteomes" id="UP000530403"/>
    </source>
</evidence>